<evidence type="ECO:0000256" key="11">
    <source>
        <dbReference type="ARBA" id="ARBA00022679"/>
    </source>
</evidence>
<evidence type="ECO:0000256" key="13">
    <source>
        <dbReference type="ARBA" id="ARBA00022777"/>
    </source>
</evidence>
<evidence type="ECO:0000313" key="18">
    <source>
        <dbReference type="EMBL" id="TRW91990.1"/>
    </source>
</evidence>
<keyword evidence="18" id="KW-0548">Nucleotidyltransferase</keyword>
<sequence length="164" mass="18666">MKTLFIGGIKSGKSRLAEAYILQQAVSKPYYLATNEVFDDEMRTRVEIHQQRRRDAFITIEEPVKLLAALQQCRGPVLVECVSMWLNNQLYYQIPEKEILQELEAVLQLSCDLVLVHNEVGLSVVSDNRLARQFVDLSGKAAQLMGQHCEQVFFCSAGLTMKMK</sequence>
<keyword evidence="19" id="KW-1185">Reference proteome</keyword>
<keyword evidence="14" id="KW-0067">ATP-binding</keyword>
<evidence type="ECO:0000256" key="12">
    <source>
        <dbReference type="ARBA" id="ARBA00022741"/>
    </source>
</evidence>
<protein>
    <recommendedName>
        <fullName evidence="16">Adenosylcobinamide kinase</fullName>
        <ecNumber evidence="8">2.7.1.156</ecNumber>
        <ecNumber evidence="9">2.7.7.62</ecNumber>
    </recommendedName>
    <alternativeName>
        <fullName evidence="17">Adenosylcobinamide-phosphate guanylyltransferase</fullName>
    </alternativeName>
</protein>
<evidence type="ECO:0000256" key="10">
    <source>
        <dbReference type="ARBA" id="ARBA00022573"/>
    </source>
</evidence>
<dbReference type="InterPro" id="IPR027417">
    <property type="entry name" value="P-loop_NTPase"/>
</dbReference>
<dbReference type="Gene3D" id="3.40.50.300">
    <property type="entry name" value="P-loop containing nucleotide triphosphate hydrolases"/>
    <property type="match status" value="1"/>
</dbReference>
<evidence type="ECO:0000256" key="14">
    <source>
        <dbReference type="ARBA" id="ARBA00022840"/>
    </source>
</evidence>
<evidence type="ECO:0000256" key="3">
    <source>
        <dbReference type="ARBA" id="ARBA00001522"/>
    </source>
</evidence>
<dbReference type="CDD" id="cd00544">
    <property type="entry name" value="CobU"/>
    <property type="match status" value="1"/>
</dbReference>
<gene>
    <name evidence="18" type="ORF">EKO24_016015</name>
</gene>
<dbReference type="EC" id="2.7.1.156" evidence="8"/>
<dbReference type="PANTHER" id="PTHR34848:SF1">
    <property type="entry name" value="BIFUNCTIONAL ADENOSYLCOBALAMIN BIOSYNTHESIS PROTEIN COBU"/>
    <property type="match status" value="1"/>
</dbReference>
<comment type="pathway">
    <text evidence="6">Cofactor biosynthesis; adenosylcobalamin biosynthesis; adenosylcobalamin from cob(II)yrinate a,c-diamide: step 5/7.</text>
</comment>
<keyword evidence="15" id="KW-0342">GTP-binding</keyword>
<dbReference type="PIRSF" id="PIRSF006135">
    <property type="entry name" value="CobU"/>
    <property type="match status" value="1"/>
</dbReference>
<evidence type="ECO:0000256" key="9">
    <source>
        <dbReference type="ARBA" id="ARBA00012523"/>
    </source>
</evidence>
<keyword evidence="12" id="KW-0547">Nucleotide-binding</keyword>
<keyword evidence="10" id="KW-0169">Cobalamin biosynthesis</keyword>
<evidence type="ECO:0000256" key="16">
    <source>
        <dbReference type="ARBA" id="ARBA00029570"/>
    </source>
</evidence>
<evidence type="ECO:0000256" key="8">
    <source>
        <dbReference type="ARBA" id="ARBA00012016"/>
    </source>
</evidence>
<evidence type="ECO:0000256" key="17">
    <source>
        <dbReference type="ARBA" id="ARBA00030571"/>
    </source>
</evidence>
<accession>A0ABY3C7K3</accession>
<evidence type="ECO:0000256" key="1">
    <source>
        <dbReference type="ARBA" id="ARBA00000312"/>
    </source>
</evidence>
<comment type="pathway">
    <text evidence="5">Cofactor biosynthesis; adenosylcobalamin biosynthesis; adenosylcobalamin from cob(II)yrinate a,c-diamide: step 6/7.</text>
</comment>
<dbReference type="SUPFAM" id="SSF52540">
    <property type="entry name" value="P-loop containing nucleoside triphosphate hydrolases"/>
    <property type="match status" value="1"/>
</dbReference>
<comment type="function">
    <text evidence="4">Catalyzes ATP-dependent phosphorylation of adenosylcobinamide and addition of GMP to adenosylcobinamide phosphate.</text>
</comment>
<evidence type="ECO:0000256" key="4">
    <source>
        <dbReference type="ARBA" id="ARBA00003889"/>
    </source>
</evidence>
<keyword evidence="11" id="KW-0808">Transferase</keyword>
<comment type="similarity">
    <text evidence="7">Belongs to the CobU/CobP family.</text>
</comment>
<evidence type="ECO:0000256" key="5">
    <source>
        <dbReference type="ARBA" id="ARBA00004692"/>
    </source>
</evidence>
<comment type="catalytic activity">
    <reaction evidence="1">
        <text>adenosylcob(III)inamide + ATP = adenosylcob(III)inamide phosphate + ADP + H(+)</text>
        <dbReference type="Rhea" id="RHEA:15769"/>
        <dbReference type="ChEBI" id="CHEBI:2480"/>
        <dbReference type="ChEBI" id="CHEBI:15378"/>
        <dbReference type="ChEBI" id="CHEBI:30616"/>
        <dbReference type="ChEBI" id="CHEBI:58502"/>
        <dbReference type="ChEBI" id="CHEBI:456216"/>
        <dbReference type="EC" id="2.7.1.156"/>
    </reaction>
</comment>
<dbReference type="GO" id="GO:0016779">
    <property type="term" value="F:nucleotidyltransferase activity"/>
    <property type="evidence" value="ECO:0007669"/>
    <property type="project" value="UniProtKB-KW"/>
</dbReference>
<evidence type="ECO:0000256" key="15">
    <source>
        <dbReference type="ARBA" id="ARBA00023134"/>
    </source>
</evidence>
<comment type="caution">
    <text evidence="18">The sequence shown here is derived from an EMBL/GenBank/DDBJ whole genome shotgun (WGS) entry which is preliminary data.</text>
</comment>
<evidence type="ECO:0000256" key="2">
    <source>
        <dbReference type="ARBA" id="ARBA00000711"/>
    </source>
</evidence>
<evidence type="ECO:0000256" key="7">
    <source>
        <dbReference type="ARBA" id="ARBA00007490"/>
    </source>
</evidence>
<dbReference type="Pfam" id="PF02283">
    <property type="entry name" value="CobU"/>
    <property type="match status" value="1"/>
</dbReference>
<dbReference type="Proteomes" id="UP000733744">
    <property type="component" value="Unassembled WGS sequence"/>
</dbReference>
<comment type="catalytic activity">
    <reaction evidence="2">
        <text>adenosylcob(III)inamide phosphate + GTP + H(+) = adenosylcob(III)inamide-GDP + diphosphate</text>
        <dbReference type="Rhea" id="RHEA:22712"/>
        <dbReference type="ChEBI" id="CHEBI:15378"/>
        <dbReference type="ChEBI" id="CHEBI:33019"/>
        <dbReference type="ChEBI" id="CHEBI:37565"/>
        <dbReference type="ChEBI" id="CHEBI:58502"/>
        <dbReference type="ChEBI" id="CHEBI:60487"/>
        <dbReference type="EC" id="2.7.7.62"/>
    </reaction>
</comment>
<comment type="catalytic activity">
    <reaction evidence="3">
        <text>adenosylcob(III)inamide + GTP = adenosylcob(III)inamide phosphate + GDP + H(+)</text>
        <dbReference type="Rhea" id="RHEA:15765"/>
        <dbReference type="ChEBI" id="CHEBI:2480"/>
        <dbReference type="ChEBI" id="CHEBI:15378"/>
        <dbReference type="ChEBI" id="CHEBI:37565"/>
        <dbReference type="ChEBI" id="CHEBI:58189"/>
        <dbReference type="ChEBI" id="CHEBI:58502"/>
        <dbReference type="EC" id="2.7.1.156"/>
    </reaction>
</comment>
<dbReference type="PANTHER" id="PTHR34848">
    <property type="match status" value="1"/>
</dbReference>
<dbReference type="EC" id="2.7.7.62" evidence="9"/>
<dbReference type="InterPro" id="IPR003203">
    <property type="entry name" value="CobU/CobP"/>
</dbReference>
<proteinExistence type="inferred from homology"/>
<dbReference type="GO" id="GO:0016301">
    <property type="term" value="F:kinase activity"/>
    <property type="evidence" value="ECO:0007669"/>
    <property type="project" value="UniProtKB-KW"/>
</dbReference>
<dbReference type="RefSeq" id="WP_127028168.1">
    <property type="nucleotide sequence ID" value="NZ_RYFG02000110.1"/>
</dbReference>
<dbReference type="EMBL" id="RYFG02000110">
    <property type="protein sequence ID" value="TRW91990.1"/>
    <property type="molecule type" value="Genomic_DNA"/>
</dbReference>
<name>A0ABY3C7K3_9GAMM</name>
<keyword evidence="13 18" id="KW-0418">Kinase</keyword>
<reference evidence="18 19" key="1">
    <citation type="journal article" date="2019" name="Antonie Van Leeuwenhoek">
        <title>Description of 'Ca. Methylobacter oryzae' KRF1, a novel species from the environmentally important Methylobacter clade 2.</title>
        <authorList>
            <person name="Khatri K."/>
            <person name="Mohite J.A."/>
            <person name="Pandit P.S."/>
            <person name="Bahulikar R."/>
            <person name="Rahalkar M.C."/>
        </authorList>
    </citation>
    <scope>NUCLEOTIDE SEQUENCE [LARGE SCALE GENOMIC DNA]</scope>
    <source>
        <strain evidence="18 19">KRF1</strain>
    </source>
</reference>
<evidence type="ECO:0000256" key="6">
    <source>
        <dbReference type="ARBA" id="ARBA00005159"/>
    </source>
</evidence>
<evidence type="ECO:0000313" key="19">
    <source>
        <dbReference type="Proteomes" id="UP000733744"/>
    </source>
</evidence>
<organism evidence="18 19">
    <name type="scientific">Candidatus Methylobacter oryzae</name>
    <dbReference type="NCBI Taxonomy" id="2497749"/>
    <lineage>
        <taxon>Bacteria</taxon>
        <taxon>Pseudomonadati</taxon>
        <taxon>Pseudomonadota</taxon>
        <taxon>Gammaproteobacteria</taxon>
        <taxon>Methylococcales</taxon>
        <taxon>Methylococcaceae</taxon>
        <taxon>Methylobacter</taxon>
    </lineage>
</organism>